<dbReference type="GO" id="GO:0005524">
    <property type="term" value="F:ATP binding"/>
    <property type="evidence" value="ECO:0007669"/>
    <property type="project" value="InterPro"/>
</dbReference>
<protein>
    <recommendedName>
        <fullName evidence="1">ATPase dynein-related AAA domain-containing protein</fullName>
    </recommendedName>
</protein>
<name>A0A3G8YFG0_9DEIO</name>
<evidence type="ECO:0000313" key="3">
    <source>
        <dbReference type="Proteomes" id="UP000276417"/>
    </source>
</evidence>
<reference evidence="2 3" key="1">
    <citation type="submission" date="2018-11" db="EMBL/GenBank/DDBJ databases">
        <title>Deinococcus shelandsis sp. nov., isolated from South Shetland Islands soil of Antarctica.</title>
        <authorList>
            <person name="Tian J."/>
        </authorList>
    </citation>
    <scope>NUCLEOTIDE SEQUENCE [LARGE SCALE GENOMIC DNA]</scope>
    <source>
        <strain evidence="2 3">S14-83T</strain>
    </source>
</reference>
<accession>A0A3G8YFG0</accession>
<keyword evidence="3" id="KW-1185">Reference proteome</keyword>
<evidence type="ECO:0000313" key="2">
    <source>
        <dbReference type="EMBL" id="AZI44022.1"/>
    </source>
</evidence>
<dbReference type="SUPFAM" id="SSF52540">
    <property type="entry name" value="P-loop containing nucleoside triphosphate hydrolases"/>
    <property type="match status" value="1"/>
</dbReference>
<dbReference type="Gene3D" id="3.40.50.300">
    <property type="entry name" value="P-loop containing nucleotide triphosphate hydrolases"/>
    <property type="match status" value="1"/>
</dbReference>
<dbReference type="GO" id="GO:0016887">
    <property type="term" value="F:ATP hydrolysis activity"/>
    <property type="evidence" value="ECO:0007669"/>
    <property type="project" value="InterPro"/>
</dbReference>
<dbReference type="Proteomes" id="UP000276417">
    <property type="component" value="Chromosome 2"/>
</dbReference>
<dbReference type="OrthoDB" id="54057at2"/>
<dbReference type="Pfam" id="PF07728">
    <property type="entry name" value="AAA_5"/>
    <property type="match status" value="1"/>
</dbReference>
<dbReference type="EMBL" id="CP034184">
    <property type="protein sequence ID" value="AZI44022.1"/>
    <property type="molecule type" value="Genomic_DNA"/>
</dbReference>
<evidence type="ECO:0000259" key="1">
    <source>
        <dbReference type="Pfam" id="PF07728"/>
    </source>
</evidence>
<sequence length="517" mass="56837">MTHTTDQNRIIAALDNGFSHTSPFEFFHPHHELPPRCRSELRPDQASHPNPSISSAVAQLLRGEVRLDHKPGVMLSLSNTSSHLMISDLAASGHRIWFSTTLLTTLPSTVALMAMTEALTTDFLPYTRVALRHFIKILTSTGNLHYPMTGMPLPSATLSVPVREALWRLCDTIDAEVRLDLQEGRLRSCCQDFGTQQLELARTAREVNLATLIHPPRPQTPQLTPISRLNRLIKRGGAALLVGTFKTETAKRCAVENNVQLVLAKGAPGVEDRDFLGGVYPTANGPQWVDGPISRAFVLAQTGKTVLLIDEILRYQPEALNVLIGALDSVSRDEALKIGLPESSLVGERFYLLPLPNGEHLCCPAANLTWLMTTNLGEDHLQTADRIDAALLSRIDMVIEFLYPDEQVARALYERVGGDRELADLAYQIELITREGADVDGGLLIRPADARKTLALIKETLSIMEEDGLSRLVALECALPVVIFPHCCPRDMAGQLDEAAVNMLRNRVIEEVLACGG</sequence>
<dbReference type="RefSeq" id="WP_124873281.1">
    <property type="nucleotide sequence ID" value="NZ_CP034184.1"/>
</dbReference>
<dbReference type="InterPro" id="IPR027417">
    <property type="entry name" value="P-loop_NTPase"/>
</dbReference>
<dbReference type="KEGG" id="dph:EHF33_13950"/>
<organism evidence="2 3">
    <name type="scientific">Deinococcus psychrotolerans</name>
    <dbReference type="NCBI Taxonomy" id="2489213"/>
    <lineage>
        <taxon>Bacteria</taxon>
        <taxon>Thermotogati</taxon>
        <taxon>Deinococcota</taxon>
        <taxon>Deinococci</taxon>
        <taxon>Deinococcales</taxon>
        <taxon>Deinococcaceae</taxon>
        <taxon>Deinococcus</taxon>
    </lineage>
</organism>
<dbReference type="AlphaFoldDB" id="A0A3G8YFG0"/>
<proteinExistence type="predicted"/>
<dbReference type="InterPro" id="IPR011704">
    <property type="entry name" value="ATPase_dyneun-rel_AAA"/>
</dbReference>
<feature type="domain" description="ATPase dynein-related AAA" evidence="1">
    <location>
        <begin position="243"/>
        <end position="329"/>
    </location>
</feature>
<gene>
    <name evidence="2" type="ORF">EHF33_13950</name>
</gene>